<evidence type="ECO:0000256" key="2">
    <source>
        <dbReference type="ARBA" id="ARBA00007639"/>
    </source>
</evidence>
<dbReference type="CDD" id="cd19999">
    <property type="entry name" value="PBP1_ABC_sugar_binding-like"/>
    <property type="match status" value="1"/>
</dbReference>
<feature type="domain" description="Periplasmic binding protein" evidence="6">
    <location>
        <begin position="53"/>
        <end position="308"/>
    </location>
</feature>
<dbReference type="Pfam" id="PF13407">
    <property type="entry name" value="Peripla_BP_4"/>
    <property type="match status" value="1"/>
</dbReference>
<feature type="compositionally biased region" description="Basic and acidic residues" evidence="4">
    <location>
        <begin position="24"/>
        <end position="49"/>
    </location>
</feature>
<proteinExistence type="inferred from homology"/>
<dbReference type="Gene3D" id="3.40.50.2300">
    <property type="match status" value="2"/>
</dbReference>
<feature type="signal peptide" evidence="5">
    <location>
        <begin position="1"/>
        <end position="19"/>
    </location>
</feature>
<comment type="similarity">
    <text evidence="2">Belongs to the bacterial solute-binding protein 2 family.</text>
</comment>
<evidence type="ECO:0000256" key="3">
    <source>
        <dbReference type="ARBA" id="ARBA00022729"/>
    </source>
</evidence>
<evidence type="ECO:0000256" key="5">
    <source>
        <dbReference type="SAM" id="SignalP"/>
    </source>
</evidence>
<organism evidence="7 8">
    <name type="scientific">Faecalicatena orotica</name>
    <dbReference type="NCBI Taxonomy" id="1544"/>
    <lineage>
        <taxon>Bacteria</taxon>
        <taxon>Bacillati</taxon>
        <taxon>Bacillota</taxon>
        <taxon>Clostridia</taxon>
        <taxon>Lachnospirales</taxon>
        <taxon>Lachnospiraceae</taxon>
        <taxon>Faecalicatena</taxon>
    </lineage>
</organism>
<sequence>MKKKVLAVLLAGLMVFGLAACSSPEKKTDEPKDDAQKTEEPAAKSDKDSGFVVGFSNGYWGNTWRAQMVEDFENRAKEYKADGVLSDYMVSNTNSDATEQLNQINAMIDAGVDAIMIDAVSPTTIKSAVEKAQKKGILVVIANDPAAYEGTICVCGNNYSWQKIQAVWMAEQLNGKGDIVEISGVSGNAADTLRVQANKDVLADYPDIKILGSAPGNWSETDAQSVMTTFLSSYDNIDAVLAQDVMGEGIIKAYENAGKEPKIMTGDYTKSFFTKWSTMPDLTTIGVSYAPGSAVTALDVTVRLLQGKTVKEDLLVANPMDENMVNSIMLDPPYVVTKDGDQNAAWMEGLNGTKAITLEEAVDLLKDSADTAALDGWLTQEEVDQFFE</sequence>
<keyword evidence="3 5" id="KW-0732">Signal</keyword>
<name>A0A2Y9BDY4_9FIRM</name>
<evidence type="ECO:0000313" key="7">
    <source>
        <dbReference type="EMBL" id="PWJ31305.1"/>
    </source>
</evidence>
<feature type="region of interest" description="Disordered" evidence="4">
    <location>
        <begin position="23"/>
        <end position="49"/>
    </location>
</feature>
<comment type="subcellular location">
    <subcellularLocation>
        <location evidence="1">Cell envelope</location>
    </subcellularLocation>
</comment>
<evidence type="ECO:0000256" key="1">
    <source>
        <dbReference type="ARBA" id="ARBA00004196"/>
    </source>
</evidence>
<dbReference type="GO" id="GO:0030313">
    <property type="term" value="C:cell envelope"/>
    <property type="evidence" value="ECO:0007669"/>
    <property type="project" value="UniProtKB-SubCell"/>
</dbReference>
<dbReference type="InterPro" id="IPR028082">
    <property type="entry name" value="Peripla_BP_I"/>
</dbReference>
<protein>
    <submittedName>
        <fullName evidence="7">Monosaccharide ABC transporter substrate-binding protein (CUT2 family)</fullName>
    </submittedName>
</protein>
<gene>
    <name evidence="7" type="ORF">A8806_102161</name>
</gene>
<dbReference type="AlphaFoldDB" id="A0A2Y9BDY4"/>
<dbReference type="PANTHER" id="PTHR46847:SF1">
    <property type="entry name" value="D-ALLOSE-BINDING PERIPLASMIC PROTEIN-RELATED"/>
    <property type="match status" value="1"/>
</dbReference>
<feature type="chain" id="PRO_5043162133" evidence="5">
    <location>
        <begin position="20"/>
        <end position="388"/>
    </location>
</feature>
<dbReference type="SUPFAM" id="SSF53822">
    <property type="entry name" value="Periplasmic binding protein-like I"/>
    <property type="match status" value="1"/>
</dbReference>
<dbReference type="PROSITE" id="PS51257">
    <property type="entry name" value="PROKAR_LIPOPROTEIN"/>
    <property type="match status" value="1"/>
</dbReference>
<evidence type="ECO:0000313" key="8">
    <source>
        <dbReference type="Proteomes" id="UP000245845"/>
    </source>
</evidence>
<evidence type="ECO:0000259" key="6">
    <source>
        <dbReference type="Pfam" id="PF13407"/>
    </source>
</evidence>
<comment type="caution">
    <text evidence="7">The sequence shown here is derived from an EMBL/GenBank/DDBJ whole genome shotgun (WGS) entry which is preliminary data.</text>
</comment>
<accession>A0A2Y9BDY4</accession>
<dbReference type="InterPro" id="IPR025997">
    <property type="entry name" value="SBP_2_dom"/>
</dbReference>
<keyword evidence="8" id="KW-1185">Reference proteome</keyword>
<dbReference type="RefSeq" id="WP_242995951.1">
    <property type="nucleotide sequence ID" value="NZ_BAAACK010000006.1"/>
</dbReference>
<dbReference type="Proteomes" id="UP000245845">
    <property type="component" value="Unassembled WGS sequence"/>
</dbReference>
<dbReference type="PANTHER" id="PTHR46847">
    <property type="entry name" value="D-ALLOSE-BINDING PERIPLASMIC PROTEIN-RELATED"/>
    <property type="match status" value="1"/>
</dbReference>
<dbReference type="GO" id="GO:0030246">
    <property type="term" value="F:carbohydrate binding"/>
    <property type="evidence" value="ECO:0007669"/>
    <property type="project" value="UniProtKB-ARBA"/>
</dbReference>
<dbReference type="EMBL" id="QGDL01000002">
    <property type="protein sequence ID" value="PWJ31305.1"/>
    <property type="molecule type" value="Genomic_DNA"/>
</dbReference>
<evidence type="ECO:0000256" key="4">
    <source>
        <dbReference type="SAM" id="MobiDB-lite"/>
    </source>
</evidence>
<reference evidence="7 8" key="1">
    <citation type="submission" date="2018-05" db="EMBL/GenBank/DDBJ databases">
        <title>The Hungate 1000. A catalogue of reference genomes from the rumen microbiome.</title>
        <authorList>
            <person name="Kelly W."/>
        </authorList>
    </citation>
    <scope>NUCLEOTIDE SEQUENCE [LARGE SCALE GENOMIC DNA]</scope>
    <source>
        <strain evidence="7 8">NLAE-zl-C242</strain>
    </source>
</reference>